<feature type="domain" description="VWFC" evidence="5">
    <location>
        <begin position="825"/>
        <end position="899"/>
    </location>
</feature>
<feature type="region of interest" description="Disordered" evidence="2">
    <location>
        <begin position="409"/>
        <end position="456"/>
    </location>
</feature>
<feature type="region of interest" description="Disordered" evidence="2">
    <location>
        <begin position="483"/>
        <end position="512"/>
    </location>
</feature>
<dbReference type="CDD" id="cd00063">
    <property type="entry name" value="FN3"/>
    <property type="match status" value="2"/>
</dbReference>
<dbReference type="PANTHER" id="PTHR11348">
    <property type="entry name" value="CONNECTIVE TISSUE GROWTH FACTOR-RELATED"/>
    <property type="match status" value="1"/>
</dbReference>
<dbReference type="SMART" id="SM00060">
    <property type="entry name" value="FN3"/>
    <property type="match status" value="3"/>
</dbReference>
<feature type="region of interest" description="Disordered" evidence="2">
    <location>
        <begin position="44"/>
        <end position="63"/>
    </location>
</feature>
<feature type="domain" description="VWFC" evidence="5">
    <location>
        <begin position="529"/>
        <end position="600"/>
    </location>
</feature>
<dbReference type="CTD" id="40861"/>
<feature type="region of interest" description="Disordered" evidence="2">
    <location>
        <begin position="69"/>
        <end position="200"/>
    </location>
</feature>
<feature type="compositionally biased region" description="Low complexity" evidence="2">
    <location>
        <begin position="245"/>
        <end position="279"/>
    </location>
</feature>
<dbReference type="PROSITE" id="PS50184">
    <property type="entry name" value="VWFC_2"/>
    <property type="match status" value="2"/>
</dbReference>
<organism evidence="7 8">
    <name type="scientific">Drosophila mauritiana</name>
    <name type="common">Fruit fly</name>
    <dbReference type="NCBI Taxonomy" id="7226"/>
    <lineage>
        <taxon>Eukaryota</taxon>
        <taxon>Metazoa</taxon>
        <taxon>Ecdysozoa</taxon>
        <taxon>Arthropoda</taxon>
        <taxon>Hexapoda</taxon>
        <taxon>Insecta</taxon>
        <taxon>Pterygota</taxon>
        <taxon>Neoptera</taxon>
        <taxon>Endopterygota</taxon>
        <taxon>Diptera</taxon>
        <taxon>Brachycera</taxon>
        <taxon>Muscomorpha</taxon>
        <taxon>Ephydroidea</taxon>
        <taxon>Drosophilidae</taxon>
        <taxon>Drosophila</taxon>
        <taxon>Sophophora</taxon>
    </lineage>
</organism>
<evidence type="ECO:0000256" key="2">
    <source>
        <dbReference type="SAM" id="MobiDB-lite"/>
    </source>
</evidence>
<feature type="compositionally biased region" description="Low complexity" evidence="2">
    <location>
        <begin position="349"/>
        <end position="373"/>
    </location>
</feature>
<dbReference type="InterPro" id="IPR013783">
    <property type="entry name" value="Ig-like_fold"/>
</dbReference>
<dbReference type="FunFam" id="2.60.40.10:FF:001574">
    <property type="entry name" value="Blast:Putative epidermal cell surface receptor"/>
    <property type="match status" value="1"/>
</dbReference>
<accession>A0A6P8K278</accession>
<evidence type="ECO:0000256" key="1">
    <source>
        <dbReference type="ARBA" id="ARBA00022729"/>
    </source>
</evidence>
<feature type="compositionally biased region" description="Low complexity" evidence="2">
    <location>
        <begin position="309"/>
        <end position="330"/>
    </location>
</feature>
<feature type="region of interest" description="Disordered" evidence="2">
    <location>
        <begin position="225"/>
        <end position="281"/>
    </location>
</feature>
<sequence length="1345" mass="147315">MQTCRRRKALGGPTTIMWSRMCLATLCGLLLLGIQIERAASAPAGEDAAATTMPPLDTTTDAPDAAPATIAAEQSSSISSITTEAPDGSTTSTTTTTEAANKSNATETESMTSGPVASSLPEETSMRSTSIEPITSTEPTTTPRQETEGPDQHIVFSNTEPDQSHIQHIPLRDEHAESSGADDATTEMQRQREQDQQQNELNQISNEQDDVVKDLNNFRHPATLITASNSNSEENVEIESDKQVETTTTAVPAAATSTSTEATGTPATGTPATSTSTVPNEREEDPYHVHILSENHDRLAEHEDYQMLSTSTEESSTTTTTSTTTSTTESGLVAGIVVSQENKATAEPSTATEYTSTFTTTAATAASSTTSRARAMHMNDPEDEAATTIMPDSESGPVINIVEGQHMLQQERQQEEPKDEKEEEVVKESESSSTTEASTTTTEPSPFVAFAGEGRSAGGGNDIELFLHHNASTHEQLMDLSDVSMDGDQNEGSSTTQSSTTSTTTTTAQPETEMPKIVEITASGDTMQRECLANNKSYKHGELMERDCDERCTCNRGDWMCEPRCKGLSYPRGSQRSMANPNCLEKMVEEDECCRVMECSEPLLEPTVVATEGAAPSTNRTEEAAVTLPTTDDEATPKPRTDCHYMGGVYKFRERLEIGCEQICHCAEGGIMDCRPRCPERNHTRLDKCVYVKDPKDVCCQLELCDVTLDDHEQQPTPLQNTNNEDPEEIDPFRFQEQARDAGGAKPTCTFKGAEYDVGQQFRDGCDQLCICNEQGIHCAKLECPSNFGLDVQDPHCIRWEPVPADFKPSPPNCCPESMRCVDNGTCSYQGVQIENWSPVPANLTGCDQHCYCENGRVECRAACPPVPALPPADLPCHPALARLLPIPDDECCKHWMCAPQIPKIGGAGQDEETEATSTHASIPANGANNLQPDIEVHTLEAIDPRSIRIVFTVPQVYVNLHGRVELRYSNGPSNDTSTWEQQIFAPPEDLIATSQMEFDLPSLEPNSLYKVKITLILRDLNSQPTSSIYTVKTPPERTITPPPPFPDYRPDFQDIFKNVEDPELTVSETNASWLQLTWKKLGDDQMEYVDGVQLRYKELTGLIYSSTPLIHRTLTSYTIQNLQPDTGYEIGLYYIPLAGHGAELRAGHMIKVRTAQKVDVYGFDVTVNVTKVKTQSVEISWNGVPYPEDKFVHIYRAIYQSDAGKEDSSVFKVAKRDSTTGTLIMDLKPGTKYRLWLEMYLTNGNTKKSNVVNFITKPGGPATPGKTGKLLTAGTDQPVGDYYGPLVVVSVIAALAIMSTLALLLIITRRRVHQTASITPPRKSDAAYDNPSYKVEIQQETMNL</sequence>
<feature type="compositionally biased region" description="Low complexity" evidence="2">
    <location>
        <begin position="431"/>
        <end position="446"/>
    </location>
</feature>
<dbReference type="InterPro" id="IPR036116">
    <property type="entry name" value="FN3_sf"/>
</dbReference>
<dbReference type="InterPro" id="IPR050941">
    <property type="entry name" value="CCN"/>
</dbReference>
<protein>
    <submittedName>
        <fullName evidence="8">Epidermal cell surface receptor isoform X2</fullName>
    </submittedName>
</protein>
<feature type="region of interest" description="Disordered" evidence="2">
    <location>
        <begin position="612"/>
        <end position="636"/>
    </location>
</feature>
<evidence type="ECO:0000313" key="8">
    <source>
        <dbReference type="RefSeq" id="XP_033162880.1"/>
    </source>
</evidence>
<feature type="compositionally biased region" description="Polar residues" evidence="2">
    <location>
        <begin position="916"/>
        <end position="930"/>
    </location>
</feature>
<feature type="compositionally biased region" description="Low complexity" evidence="2">
    <location>
        <begin position="493"/>
        <end position="507"/>
    </location>
</feature>
<dbReference type="RefSeq" id="XP_033162880.1">
    <property type="nucleotide sequence ID" value="XM_033306989.1"/>
</dbReference>
<gene>
    <name evidence="8" type="primary">LOC117142790</name>
</gene>
<keyword evidence="3" id="KW-1133">Transmembrane helix</keyword>
<dbReference type="Gene3D" id="2.60.40.10">
    <property type="entry name" value="Immunoglobulins"/>
    <property type="match status" value="2"/>
</dbReference>
<feature type="chain" id="PRO_5027709055" evidence="4">
    <location>
        <begin position="42"/>
        <end position="1345"/>
    </location>
</feature>
<keyword evidence="3" id="KW-0812">Transmembrane</keyword>
<feature type="domain" description="Fibronectin type-III" evidence="6">
    <location>
        <begin position="1059"/>
        <end position="1158"/>
    </location>
</feature>
<dbReference type="Pfam" id="PF00041">
    <property type="entry name" value="fn3"/>
    <property type="match status" value="1"/>
</dbReference>
<feature type="region of interest" description="Disordered" evidence="2">
    <location>
        <begin position="908"/>
        <end position="930"/>
    </location>
</feature>
<name>A0A6P8K278_DROMA</name>
<proteinExistence type="predicted"/>
<dbReference type="InterPro" id="IPR001007">
    <property type="entry name" value="VWF_dom"/>
</dbReference>
<evidence type="ECO:0000259" key="6">
    <source>
        <dbReference type="PROSITE" id="PS50853"/>
    </source>
</evidence>
<keyword evidence="7" id="KW-1185">Reference proteome</keyword>
<feature type="signal peptide" evidence="4">
    <location>
        <begin position="1"/>
        <end position="41"/>
    </location>
</feature>
<feature type="compositionally biased region" description="Low complexity" evidence="2">
    <location>
        <begin position="69"/>
        <end position="109"/>
    </location>
</feature>
<dbReference type="FunFam" id="2.60.40.10:FF:002400">
    <property type="entry name" value="Stranded at second, isoform C"/>
    <property type="match status" value="1"/>
</dbReference>
<evidence type="ECO:0000256" key="4">
    <source>
        <dbReference type="SAM" id="SignalP"/>
    </source>
</evidence>
<dbReference type="SUPFAM" id="SSF57603">
    <property type="entry name" value="FnI-like domain"/>
    <property type="match status" value="1"/>
</dbReference>
<dbReference type="SMART" id="SM00214">
    <property type="entry name" value="VWC"/>
    <property type="match status" value="4"/>
</dbReference>
<feature type="domain" description="Fibronectin type-III" evidence="6">
    <location>
        <begin position="933"/>
        <end position="1037"/>
    </location>
</feature>
<feature type="compositionally biased region" description="Basic and acidic residues" evidence="2">
    <location>
        <begin position="412"/>
        <end position="430"/>
    </location>
</feature>
<dbReference type="GO" id="GO:0045597">
    <property type="term" value="P:positive regulation of cell differentiation"/>
    <property type="evidence" value="ECO:0007669"/>
    <property type="project" value="TreeGrafter"/>
</dbReference>
<dbReference type="PANTHER" id="PTHR11348:SF34">
    <property type="entry name" value="EPIDERMAL CELL SURFACE RECEPTOR-RELATED"/>
    <property type="match status" value="1"/>
</dbReference>
<dbReference type="SUPFAM" id="SSF49265">
    <property type="entry name" value="Fibronectin type III"/>
    <property type="match status" value="1"/>
</dbReference>
<feature type="region of interest" description="Disordered" evidence="2">
    <location>
        <begin position="306"/>
        <end position="375"/>
    </location>
</feature>
<evidence type="ECO:0000256" key="3">
    <source>
        <dbReference type="SAM" id="Phobius"/>
    </source>
</evidence>
<dbReference type="GO" id="GO:0005615">
    <property type="term" value="C:extracellular space"/>
    <property type="evidence" value="ECO:0007669"/>
    <property type="project" value="TreeGrafter"/>
</dbReference>
<keyword evidence="8" id="KW-0675">Receptor</keyword>
<evidence type="ECO:0000259" key="5">
    <source>
        <dbReference type="PROSITE" id="PS50184"/>
    </source>
</evidence>
<feature type="domain" description="Fibronectin type-III" evidence="6">
    <location>
        <begin position="1164"/>
        <end position="1260"/>
    </location>
</feature>
<keyword evidence="1 4" id="KW-0732">Signal</keyword>
<dbReference type="PROSITE" id="PS50853">
    <property type="entry name" value="FN3"/>
    <property type="match status" value="3"/>
</dbReference>
<evidence type="ECO:0000313" key="7">
    <source>
        <dbReference type="Proteomes" id="UP000515162"/>
    </source>
</evidence>
<keyword evidence="3" id="KW-0472">Membrane</keyword>
<dbReference type="PROSITE" id="PS01208">
    <property type="entry name" value="VWFC_1"/>
    <property type="match status" value="1"/>
</dbReference>
<dbReference type="Proteomes" id="UP000515162">
    <property type="component" value="Chromosome 3R"/>
</dbReference>
<dbReference type="GO" id="GO:0005178">
    <property type="term" value="F:integrin binding"/>
    <property type="evidence" value="ECO:0007669"/>
    <property type="project" value="TreeGrafter"/>
</dbReference>
<dbReference type="GO" id="GO:0007155">
    <property type="term" value="P:cell adhesion"/>
    <property type="evidence" value="ECO:0007669"/>
    <property type="project" value="TreeGrafter"/>
</dbReference>
<reference evidence="8" key="1">
    <citation type="submission" date="2025-08" db="UniProtKB">
        <authorList>
            <consortium name="RefSeq"/>
        </authorList>
    </citation>
    <scope>IDENTIFICATION</scope>
    <source>
        <strain evidence="8">Mau12</strain>
        <tissue evidence="8">Whole Body</tissue>
    </source>
</reference>
<feature type="compositionally biased region" description="Basic and acidic residues" evidence="2">
    <location>
        <begin position="162"/>
        <end position="177"/>
    </location>
</feature>
<dbReference type="InterPro" id="IPR003961">
    <property type="entry name" value="FN3_dom"/>
</dbReference>
<feature type="compositionally biased region" description="Low complexity" evidence="2">
    <location>
        <begin position="128"/>
        <end position="143"/>
    </location>
</feature>
<feature type="transmembrane region" description="Helical" evidence="3">
    <location>
        <begin position="1283"/>
        <end position="1308"/>
    </location>
</feature>
<dbReference type="GeneID" id="117142790"/>